<accession>A0ACB8YGI1</accession>
<dbReference type="EMBL" id="CM042058">
    <property type="protein sequence ID" value="KAI3684372.1"/>
    <property type="molecule type" value="Genomic_DNA"/>
</dbReference>
<evidence type="ECO:0000313" key="1">
    <source>
        <dbReference type="EMBL" id="KAI3684372.1"/>
    </source>
</evidence>
<reference evidence="1 2" key="2">
    <citation type="journal article" date="2022" name="Mol. Ecol. Resour.">
        <title>The genomes of chicory, endive, great burdock and yacon provide insights into Asteraceae paleo-polyploidization history and plant inulin production.</title>
        <authorList>
            <person name="Fan W."/>
            <person name="Wang S."/>
            <person name="Wang H."/>
            <person name="Wang A."/>
            <person name="Jiang F."/>
            <person name="Liu H."/>
            <person name="Zhao H."/>
            <person name="Xu D."/>
            <person name="Zhang Y."/>
        </authorList>
    </citation>
    <scope>NUCLEOTIDE SEQUENCE [LARGE SCALE GENOMIC DNA]</scope>
    <source>
        <strain evidence="2">cv. Niubang</strain>
    </source>
</reference>
<evidence type="ECO:0000313" key="2">
    <source>
        <dbReference type="Proteomes" id="UP001055879"/>
    </source>
</evidence>
<comment type="caution">
    <text evidence="1">The sequence shown here is derived from an EMBL/GenBank/DDBJ whole genome shotgun (WGS) entry which is preliminary data.</text>
</comment>
<reference evidence="2" key="1">
    <citation type="journal article" date="2022" name="Mol. Ecol. Resour.">
        <title>The genomes of chicory, endive, great burdock and yacon provide insights into Asteraceae palaeo-polyploidization history and plant inulin production.</title>
        <authorList>
            <person name="Fan W."/>
            <person name="Wang S."/>
            <person name="Wang H."/>
            <person name="Wang A."/>
            <person name="Jiang F."/>
            <person name="Liu H."/>
            <person name="Zhao H."/>
            <person name="Xu D."/>
            <person name="Zhang Y."/>
        </authorList>
    </citation>
    <scope>NUCLEOTIDE SEQUENCE [LARGE SCALE GENOMIC DNA]</scope>
    <source>
        <strain evidence="2">cv. Niubang</strain>
    </source>
</reference>
<gene>
    <name evidence="1" type="ORF">L6452_33595</name>
</gene>
<sequence>MANGSLDKRLYPGSSSGSGSAANDDLLNLNLIERVNICSDIAEGMAYLHHHSPIKVIHCDLKPSNVLLNDDMTALVSDFGIAKLIMTIGSGTENFGNSTANMLCGSIGYIPPEYGYGSSPSTKGDVYSFGILVLEMVTRKKPTDEMFSEGISLHEWVKSHYHRQDVVDSSLIRTMRDQLGDVKKMWEVAIGELLEMGILCTRESPANRPTMMDVADDLDRLKRYLSGDTMATFASSLGVSSSTMSDY</sequence>
<proteinExistence type="predicted"/>
<name>A0ACB8YGI1_ARCLA</name>
<dbReference type="Proteomes" id="UP001055879">
    <property type="component" value="Linkage Group LG12"/>
</dbReference>
<protein>
    <submittedName>
        <fullName evidence="1">Uncharacterized protein</fullName>
    </submittedName>
</protein>
<organism evidence="1 2">
    <name type="scientific">Arctium lappa</name>
    <name type="common">Greater burdock</name>
    <name type="synonym">Lappa major</name>
    <dbReference type="NCBI Taxonomy" id="4217"/>
    <lineage>
        <taxon>Eukaryota</taxon>
        <taxon>Viridiplantae</taxon>
        <taxon>Streptophyta</taxon>
        <taxon>Embryophyta</taxon>
        <taxon>Tracheophyta</taxon>
        <taxon>Spermatophyta</taxon>
        <taxon>Magnoliopsida</taxon>
        <taxon>eudicotyledons</taxon>
        <taxon>Gunneridae</taxon>
        <taxon>Pentapetalae</taxon>
        <taxon>asterids</taxon>
        <taxon>campanulids</taxon>
        <taxon>Asterales</taxon>
        <taxon>Asteraceae</taxon>
        <taxon>Carduoideae</taxon>
        <taxon>Cardueae</taxon>
        <taxon>Arctiinae</taxon>
        <taxon>Arctium</taxon>
    </lineage>
</organism>
<keyword evidence="2" id="KW-1185">Reference proteome</keyword>